<dbReference type="PATRIC" id="fig|991778.3.peg.4167"/>
<name>F2AW25_RHOBT</name>
<sequence length="50" mass="5291">MGSIQDAVRQIASVLADLICDLALAVTIDEPVASGNLTTNTPPEWKMAHL</sequence>
<reference evidence="1 2" key="1">
    <citation type="journal article" date="2013" name="Mar. Genomics">
        <title>Expression of sulfatases in Rhodopirellula baltica and the diversity of sulfatases in the genus Rhodopirellula.</title>
        <authorList>
            <person name="Wegner C.E."/>
            <person name="Richter-Heitmann T."/>
            <person name="Klindworth A."/>
            <person name="Klockow C."/>
            <person name="Richter M."/>
            <person name="Achstetter T."/>
            <person name="Glockner F.O."/>
            <person name="Harder J."/>
        </authorList>
    </citation>
    <scope>NUCLEOTIDE SEQUENCE [LARGE SCALE GENOMIC DNA]</scope>
    <source>
        <strain evidence="1 2">WH47</strain>
    </source>
</reference>
<proteinExistence type="predicted"/>
<organism evidence="1 2">
    <name type="scientific">Rhodopirellula baltica WH47</name>
    <dbReference type="NCBI Taxonomy" id="991778"/>
    <lineage>
        <taxon>Bacteria</taxon>
        <taxon>Pseudomonadati</taxon>
        <taxon>Planctomycetota</taxon>
        <taxon>Planctomycetia</taxon>
        <taxon>Pirellulales</taxon>
        <taxon>Pirellulaceae</taxon>
        <taxon>Rhodopirellula</taxon>
    </lineage>
</organism>
<dbReference type="EMBL" id="AFAR01000194">
    <property type="protein sequence ID" value="EGF26129.1"/>
    <property type="molecule type" value="Genomic_DNA"/>
</dbReference>
<dbReference type="AlphaFoldDB" id="F2AW25"/>
<accession>F2AW25</accession>
<gene>
    <name evidence="1" type="ORF">RBWH47_05266</name>
</gene>
<evidence type="ECO:0000313" key="2">
    <source>
        <dbReference type="Proteomes" id="UP000006222"/>
    </source>
</evidence>
<dbReference type="Proteomes" id="UP000006222">
    <property type="component" value="Unassembled WGS sequence"/>
</dbReference>
<evidence type="ECO:0000313" key="1">
    <source>
        <dbReference type="EMBL" id="EGF26129.1"/>
    </source>
</evidence>
<comment type="caution">
    <text evidence="1">The sequence shown here is derived from an EMBL/GenBank/DDBJ whole genome shotgun (WGS) entry which is preliminary data.</text>
</comment>
<protein>
    <submittedName>
        <fullName evidence="1">Uncharacterized protein</fullName>
    </submittedName>
</protein>